<dbReference type="EnsemblPlants" id="AUR62024086-RA">
    <property type="protein sequence ID" value="AUR62024086-RA:cds"/>
    <property type="gene ID" value="AUR62024086"/>
</dbReference>
<keyword evidence="2" id="KW-1185">Reference proteome</keyword>
<dbReference type="Gramene" id="AUR62024086-RA">
    <property type="protein sequence ID" value="AUR62024086-RA:cds"/>
    <property type="gene ID" value="AUR62024086"/>
</dbReference>
<reference evidence="1" key="2">
    <citation type="submission" date="2021-03" db="UniProtKB">
        <authorList>
            <consortium name="EnsemblPlants"/>
        </authorList>
    </citation>
    <scope>IDENTIFICATION</scope>
</reference>
<dbReference type="AlphaFoldDB" id="A0A803M6L3"/>
<reference evidence="1" key="1">
    <citation type="journal article" date="2017" name="Nature">
        <title>The genome of Chenopodium quinoa.</title>
        <authorList>
            <person name="Jarvis D.E."/>
            <person name="Ho Y.S."/>
            <person name="Lightfoot D.J."/>
            <person name="Schmoeckel S.M."/>
            <person name="Li B."/>
            <person name="Borm T.J.A."/>
            <person name="Ohyanagi H."/>
            <person name="Mineta K."/>
            <person name="Michell C.T."/>
            <person name="Saber N."/>
            <person name="Kharbatia N.M."/>
            <person name="Rupper R.R."/>
            <person name="Sharp A.R."/>
            <person name="Dally N."/>
            <person name="Boughton B.A."/>
            <person name="Woo Y.H."/>
            <person name="Gao G."/>
            <person name="Schijlen E.G.W.M."/>
            <person name="Guo X."/>
            <person name="Momin A.A."/>
            <person name="Negrao S."/>
            <person name="Al-Babili S."/>
            <person name="Gehring C."/>
            <person name="Roessner U."/>
            <person name="Jung C."/>
            <person name="Murphy K."/>
            <person name="Arold S.T."/>
            <person name="Gojobori T."/>
            <person name="van der Linden C.G."/>
            <person name="van Loo E.N."/>
            <person name="Jellen E.N."/>
            <person name="Maughan P.J."/>
            <person name="Tester M."/>
        </authorList>
    </citation>
    <scope>NUCLEOTIDE SEQUENCE [LARGE SCALE GENOMIC DNA]</scope>
    <source>
        <strain evidence="1">cv. PI 614886</strain>
    </source>
</reference>
<name>A0A803M6L3_CHEQI</name>
<proteinExistence type="predicted"/>
<evidence type="ECO:0000313" key="2">
    <source>
        <dbReference type="Proteomes" id="UP000596660"/>
    </source>
</evidence>
<evidence type="ECO:0000313" key="1">
    <source>
        <dbReference type="EnsemblPlants" id="AUR62024086-RA:cds"/>
    </source>
</evidence>
<organism evidence="1 2">
    <name type="scientific">Chenopodium quinoa</name>
    <name type="common">Quinoa</name>
    <dbReference type="NCBI Taxonomy" id="63459"/>
    <lineage>
        <taxon>Eukaryota</taxon>
        <taxon>Viridiplantae</taxon>
        <taxon>Streptophyta</taxon>
        <taxon>Embryophyta</taxon>
        <taxon>Tracheophyta</taxon>
        <taxon>Spermatophyta</taxon>
        <taxon>Magnoliopsida</taxon>
        <taxon>eudicotyledons</taxon>
        <taxon>Gunneridae</taxon>
        <taxon>Pentapetalae</taxon>
        <taxon>Caryophyllales</taxon>
        <taxon>Chenopodiaceae</taxon>
        <taxon>Chenopodioideae</taxon>
        <taxon>Atripliceae</taxon>
        <taxon>Chenopodium</taxon>
    </lineage>
</organism>
<protein>
    <submittedName>
        <fullName evidence="1">Uncharacterized protein</fullName>
    </submittedName>
</protein>
<dbReference type="Proteomes" id="UP000596660">
    <property type="component" value="Unplaced"/>
</dbReference>
<accession>A0A803M6L3</accession>
<sequence>MLALLKNLNLRGRASGGLGLRPGHSKEKCRIKREVAKRRLKSRVASLERQGLRVLYGPRECKYYSNLVKGLPNRERYRNPEANLVCLEEPEDMPLEDRNLVGDGDSDSGLEIQVVVGRRIIIQAPIASLTPPIRAVVPSLVLQVHQERDLVWVETHMLNFFRLRNLLNMLLLFCLSSLRQW</sequence>